<keyword evidence="2" id="KW-1185">Reference proteome</keyword>
<dbReference type="EnsemblMetazoa" id="OVOC12009.1">
    <property type="protein sequence ID" value="OVOC12009.1"/>
    <property type="gene ID" value="WBGene00248818"/>
</dbReference>
<dbReference type="EMBL" id="CMVM020000390">
    <property type="status" value="NOT_ANNOTATED_CDS"/>
    <property type="molecule type" value="Genomic_DNA"/>
</dbReference>
<evidence type="ECO:0000313" key="2">
    <source>
        <dbReference type="Proteomes" id="UP000024404"/>
    </source>
</evidence>
<reference evidence="1" key="2">
    <citation type="submission" date="2022-06" db="UniProtKB">
        <authorList>
            <consortium name="EnsemblMetazoa"/>
        </authorList>
    </citation>
    <scope>IDENTIFICATION</scope>
</reference>
<protein>
    <submittedName>
        <fullName evidence="1">Uncharacterized protein</fullName>
    </submittedName>
</protein>
<organism evidence="1 2">
    <name type="scientific">Onchocerca volvulus</name>
    <dbReference type="NCBI Taxonomy" id="6282"/>
    <lineage>
        <taxon>Eukaryota</taxon>
        <taxon>Metazoa</taxon>
        <taxon>Ecdysozoa</taxon>
        <taxon>Nematoda</taxon>
        <taxon>Chromadorea</taxon>
        <taxon>Rhabditida</taxon>
        <taxon>Spirurina</taxon>
        <taxon>Spiruromorpha</taxon>
        <taxon>Filarioidea</taxon>
        <taxon>Onchocercidae</taxon>
        <taxon>Onchocerca</taxon>
    </lineage>
</organism>
<accession>A0A8R1XME7</accession>
<evidence type="ECO:0000313" key="1">
    <source>
        <dbReference type="EnsemblMetazoa" id="OVOC12009.1"/>
    </source>
</evidence>
<name>A0A8R1XME7_ONCVO</name>
<dbReference type="AlphaFoldDB" id="A0A8R1XME7"/>
<proteinExistence type="predicted"/>
<reference evidence="2" key="1">
    <citation type="submission" date="2013-10" db="EMBL/GenBank/DDBJ databases">
        <title>Genome sequencing of Onchocerca volvulus.</title>
        <authorList>
            <person name="Cotton J."/>
            <person name="Tsai J."/>
            <person name="Stanley E."/>
            <person name="Tracey A."/>
            <person name="Holroyd N."/>
            <person name="Lustigman S."/>
            <person name="Berriman M."/>
        </authorList>
    </citation>
    <scope>NUCLEOTIDE SEQUENCE</scope>
</reference>
<dbReference type="Proteomes" id="UP000024404">
    <property type="component" value="Unassembled WGS sequence"/>
</dbReference>
<sequence>MSTNDRNFKVLRISFFYDLSNDAKLTINSIDFMMSLYNTIIFMVLHFELNNFTNYQIEKQLKHPNNEV</sequence>